<accession>A0ABD2XP97</accession>
<sequence>MVPRPTALQFNTRAYTHTLCTPPDTENSIFDIRLLAPAWHSRYASACIRCADVQIGVIYTRSRFITQILYRGKERLGDDFCGRWKSFFAIDSESDVQHHRSITPRYIERFSKVYVIHSIKYIMRSPSCGRRIRRAKDEKLKYKCIREEARAREIGSSCTRACEYI</sequence>
<proteinExistence type="predicted"/>
<name>A0ABD2XP97_9HYME</name>
<comment type="caution">
    <text evidence="1">The sequence shown here is derived from an EMBL/GenBank/DDBJ whole genome shotgun (WGS) entry which is preliminary data.</text>
</comment>
<evidence type="ECO:0000313" key="2">
    <source>
        <dbReference type="Proteomes" id="UP001627154"/>
    </source>
</evidence>
<protein>
    <submittedName>
        <fullName evidence="1">Uncharacterized protein</fullName>
    </submittedName>
</protein>
<evidence type="ECO:0000313" key="1">
    <source>
        <dbReference type="EMBL" id="KAL3406944.1"/>
    </source>
</evidence>
<reference evidence="1 2" key="1">
    <citation type="journal article" date="2024" name="bioRxiv">
        <title>A reference genome for Trichogramma kaykai: A tiny desert-dwelling parasitoid wasp with competing sex-ratio distorters.</title>
        <authorList>
            <person name="Culotta J."/>
            <person name="Lindsey A.R."/>
        </authorList>
    </citation>
    <scope>NUCLEOTIDE SEQUENCE [LARGE SCALE GENOMIC DNA]</scope>
    <source>
        <strain evidence="1 2">KSX58</strain>
    </source>
</reference>
<gene>
    <name evidence="1" type="ORF">TKK_001051</name>
</gene>
<dbReference type="EMBL" id="JBJJXI010000018">
    <property type="protein sequence ID" value="KAL3406944.1"/>
    <property type="molecule type" value="Genomic_DNA"/>
</dbReference>
<organism evidence="1 2">
    <name type="scientific">Trichogramma kaykai</name>
    <dbReference type="NCBI Taxonomy" id="54128"/>
    <lineage>
        <taxon>Eukaryota</taxon>
        <taxon>Metazoa</taxon>
        <taxon>Ecdysozoa</taxon>
        <taxon>Arthropoda</taxon>
        <taxon>Hexapoda</taxon>
        <taxon>Insecta</taxon>
        <taxon>Pterygota</taxon>
        <taxon>Neoptera</taxon>
        <taxon>Endopterygota</taxon>
        <taxon>Hymenoptera</taxon>
        <taxon>Apocrita</taxon>
        <taxon>Proctotrupomorpha</taxon>
        <taxon>Chalcidoidea</taxon>
        <taxon>Trichogrammatidae</taxon>
        <taxon>Trichogramma</taxon>
    </lineage>
</organism>
<dbReference type="AlphaFoldDB" id="A0ABD2XP97"/>
<keyword evidence="2" id="KW-1185">Reference proteome</keyword>
<dbReference type="Proteomes" id="UP001627154">
    <property type="component" value="Unassembled WGS sequence"/>
</dbReference>